<dbReference type="Proteomes" id="UP000887579">
    <property type="component" value="Unplaced"/>
</dbReference>
<reference evidence="2" key="1">
    <citation type="submission" date="2022-11" db="UniProtKB">
        <authorList>
            <consortium name="WormBaseParasite"/>
        </authorList>
    </citation>
    <scope>IDENTIFICATION</scope>
</reference>
<evidence type="ECO:0000313" key="1">
    <source>
        <dbReference type="Proteomes" id="UP000887579"/>
    </source>
</evidence>
<name>A0AC34GRZ0_9BILA</name>
<protein>
    <submittedName>
        <fullName evidence="2">Globin family profile domain-containing protein</fullName>
    </submittedName>
</protein>
<proteinExistence type="predicted"/>
<dbReference type="WBParaSite" id="ES5_v2.g7218.t1">
    <property type="protein sequence ID" value="ES5_v2.g7218.t1"/>
    <property type="gene ID" value="ES5_v2.g7218"/>
</dbReference>
<evidence type="ECO:0000313" key="2">
    <source>
        <dbReference type="WBParaSite" id="ES5_v2.g7218.t1"/>
    </source>
</evidence>
<organism evidence="1 2">
    <name type="scientific">Panagrolaimus sp. ES5</name>
    <dbReference type="NCBI Taxonomy" id="591445"/>
    <lineage>
        <taxon>Eukaryota</taxon>
        <taxon>Metazoa</taxon>
        <taxon>Ecdysozoa</taxon>
        <taxon>Nematoda</taxon>
        <taxon>Chromadorea</taxon>
        <taxon>Rhabditida</taxon>
        <taxon>Tylenchina</taxon>
        <taxon>Panagrolaimomorpha</taxon>
        <taxon>Panagrolaimoidea</taxon>
        <taxon>Panagrolaimidae</taxon>
        <taxon>Panagrolaimus</taxon>
    </lineage>
</organism>
<sequence>MEGATLDVKTGKLRRTSSMPSVCDDVVAQKYSSDGKLIRHYNYESKLSKLQKRSLRFTWHRLQTRNGGKRVEAVFEEVFERLMKQMPIMREIFTTRTFLSAMSKNDVATLRDHARMTVKMIDTIIKNLDVETRKRTDTESDVDPRILGRAHGSLRPYGFTANFWEKMGEIMVDVVLIQEAVRDLPGAGQAWVVLTACIVDQLRAGFDQAKEPFSKSSVTGPPPVCPAFQQNNNSGWQRQQSFGGVGGSKKTSLRDEYYDDDENEHTYVNFPPEEERQISPRCPYSGHQSQQTSPQSPNRHLPSSTTTTTTRQLPEEPISSIHRHQSFQVVVEHS</sequence>
<accession>A0AC34GRZ0</accession>